<accession>A0A3S2MMF4</accession>
<keyword evidence="2" id="KW-1185">Reference proteome</keyword>
<dbReference type="Proteomes" id="UP000283210">
    <property type="component" value="Chromosome 16"/>
</dbReference>
<dbReference type="AlphaFoldDB" id="A0A3S2MMF4"/>
<reference evidence="1 2" key="1">
    <citation type="submission" date="2018-11" db="EMBL/GenBank/DDBJ databases">
        <authorList>
            <person name="Lopez-Roques C."/>
            <person name="Donnadieu C."/>
            <person name="Bouchez O."/>
            <person name="Klopp C."/>
            <person name="Cabau C."/>
            <person name="Zahm M."/>
        </authorList>
    </citation>
    <scope>NUCLEOTIDE SEQUENCE [LARGE SCALE GENOMIC DNA]</scope>
    <source>
        <strain evidence="1">RS831</strain>
        <tissue evidence="1">Whole body</tissue>
    </source>
</reference>
<reference evidence="1 2" key="2">
    <citation type="submission" date="2019-01" db="EMBL/GenBank/DDBJ databases">
        <title>A chromosome length genome reference of the Java medaka (oryzias javanicus).</title>
        <authorList>
            <person name="Herpin A."/>
            <person name="Takehana Y."/>
            <person name="Naruse K."/>
            <person name="Ansai S."/>
            <person name="Kawaguchi M."/>
        </authorList>
    </citation>
    <scope>NUCLEOTIDE SEQUENCE [LARGE SCALE GENOMIC DNA]</scope>
    <source>
        <strain evidence="1">RS831</strain>
        <tissue evidence="1">Whole body</tissue>
    </source>
</reference>
<protein>
    <submittedName>
        <fullName evidence="1">Uncharacterized protein</fullName>
    </submittedName>
</protein>
<dbReference type="EMBL" id="CM012452">
    <property type="protein sequence ID" value="RVE62720.1"/>
    <property type="molecule type" value="Genomic_DNA"/>
</dbReference>
<name>A0A3S2MMF4_ORYJA</name>
<gene>
    <name evidence="1" type="ORF">OJAV_G00160680</name>
</gene>
<organism evidence="1 2">
    <name type="scientific">Oryzias javanicus</name>
    <name type="common">Javanese ricefish</name>
    <name type="synonym">Aplocheilus javanicus</name>
    <dbReference type="NCBI Taxonomy" id="123683"/>
    <lineage>
        <taxon>Eukaryota</taxon>
        <taxon>Metazoa</taxon>
        <taxon>Chordata</taxon>
        <taxon>Craniata</taxon>
        <taxon>Vertebrata</taxon>
        <taxon>Euteleostomi</taxon>
        <taxon>Actinopterygii</taxon>
        <taxon>Neopterygii</taxon>
        <taxon>Teleostei</taxon>
        <taxon>Neoteleostei</taxon>
        <taxon>Acanthomorphata</taxon>
        <taxon>Ovalentaria</taxon>
        <taxon>Atherinomorphae</taxon>
        <taxon>Beloniformes</taxon>
        <taxon>Adrianichthyidae</taxon>
        <taxon>Oryziinae</taxon>
        <taxon>Oryzias</taxon>
    </lineage>
</organism>
<evidence type="ECO:0000313" key="2">
    <source>
        <dbReference type="Proteomes" id="UP000283210"/>
    </source>
</evidence>
<sequence length="72" mass="8430">MAASLSSSSFLYLTHPLLREVSSYRWAPLYLSNQEGRRRRRRGEDCLLFWICFGFPLTHSRSFSSTAPRPVY</sequence>
<evidence type="ECO:0000313" key="1">
    <source>
        <dbReference type="EMBL" id="RVE62720.1"/>
    </source>
</evidence>
<proteinExistence type="predicted"/>